<dbReference type="EMBL" id="JAAMOB010000008">
    <property type="protein sequence ID" value="KAF4109993.1"/>
    <property type="molecule type" value="Genomic_DNA"/>
</dbReference>
<keyword evidence="5" id="KW-1015">Disulfide bond</keyword>
<comment type="caution">
    <text evidence="6">The sequence shown here is derived from an EMBL/GenBank/DDBJ whole genome shotgun (WGS) entry which is preliminary data.</text>
</comment>
<keyword evidence="4" id="KW-0677">Repeat</keyword>
<evidence type="ECO:0000256" key="3">
    <source>
        <dbReference type="ARBA" id="ARBA00022729"/>
    </source>
</evidence>
<dbReference type="SUPFAM" id="SSF82895">
    <property type="entry name" value="TSP-1 type 1 repeat"/>
    <property type="match status" value="5"/>
</dbReference>
<dbReference type="PROSITE" id="PS50092">
    <property type="entry name" value="TSP1"/>
    <property type="match status" value="6"/>
</dbReference>
<evidence type="ECO:0000313" key="6">
    <source>
        <dbReference type="EMBL" id="KAF4109993.1"/>
    </source>
</evidence>
<evidence type="ECO:0008006" key="8">
    <source>
        <dbReference type="Google" id="ProtNLM"/>
    </source>
</evidence>
<sequence length="466" mass="51629">MAYIQKSLTLGKCVRKNFCYTDSAMNLILWGIVLLGIYVQQSVSEMVDCFSSFKPSTGKCSDLLGQVKKNDCCLNTNYGYKEADGVCKSCGRPSWTEWTRWGECSVSCTEGVSQRRRSCYGIAACADPENLGTIQTKPCVKKECCPVEGGWSEWAKWQLCSVTCGDGLKKRRRTCSEPIPECGGSCSGAEEETTNCATEVICPTHGGWSGWGNWGPCPVTCLYEGRNPEIEIRTRTCTNPPPSVVPRGNDCEGSNTDGRPCSGLPFCPADGNWGAWTGSTPCSVTCGVGQQTQRRMCDSPKPAHGGRRCQGEEQKTGVCIVAVPCPVNGMWTEWSEWSQCRQPSTRKIKCNTREGTRRRERDCVDRRHNGSLCEGEIIQHGNCYDINDCDMKGVLSEWSEWSFCKPACGQNSEQTREINCVGDISKYRSQDRDIFAGDPNVNCQGLEQQIERRTCKNVPECQNENE</sequence>
<dbReference type="Pfam" id="PF00090">
    <property type="entry name" value="TSP_1"/>
    <property type="match status" value="4"/>
</dbReference>
<dbReference type="InterPro" id="IPR054019">
    <property type="entry name" value="CFP_TSR_C"/>
</dbReference>
<dbReference type="PRINTS" id="PR01705">
    <property type="entry name" value="TSP1REPEAT"/>
</dbReference>
<dbReference type="FunFam" id="2.20.100.10:FF:000001">
    <property type="entry name" value="semaphorin-5A isoform X1"/>
    <property type="match status" value="2"/>
</dbReference>
<name>A0A7J6CTW6_9TELE</name>
<comment type="subcellular location">
    <subcellularLocation>
        <location evidence="1">Secreted</location>
    </subcellularLocation>
</comment>
<gene>
    <name evidence="6" type="ORF">G5714_009245</name>
</gene>
<dbReference type="AlphaFoldDB" id="A0A7J6CTW6"/>
<keyword evidence="3" id="KW-0732">Signal</keyword>
<evidence type="ECO:0000256" key="5">
    <source>
        <dbReference type="ARBA" id="ARBA00023157"/>
    </source>
</evidence>
<dbReference type="InterPro" id="IPR000884">
    <property type="entry name" value="TSP1_rpt"/>
</dbReference>
<keyword evidence="7" id="KW-1185">Reference proteome</keyword>
<dbReference type="Proteomes" id="UP000579812">
    <property type="component" value="Unassembled WGS sequence"/>
</dbReference>
<dbReference type="InterPro" id="IPR052065">
    <property type="entry name" value="Compl_asym_regulator"/>
</dbReference>
<dbReference type="Pfam" id="PF18487">
    <property type="entry name" value="TSR"/>
    <property type="match status" value="1"/>
</dbReference>
<dbReference type="InterPro" id="IPR036383">
    <property type="entry name" value="TSP1_rpt_sf"/>
</dbReference>
<dbReference type="PANTHER" id="PTHR22906">
    <property type="entry name" value="PROPERDIN"/>
    <property type="match status" value="1"/>
</dbReference>
<evidence type="ECO:0000256" key="1">
    <source>
        <dbReference type="ARBA" id="ARBA00004613"/>
    </source>
</evidence>
<evidence type="ECO:0000256" key="4">
    <source>
        <dbReference type="ARBA" id="ARBA00022737"/>
    </source>
</evidence>
<dbReference type="InterPro" id="IPR049536">
    <property type="entry name" value="CFP_TSR-0"/>
</dbReference>
<dbReference type="PANTHER" id="PTHR22906:SF43">
    <property type="entry name" value="PROPERDIN"/>
    <property type="match status" value="1"/>
</dbReference>
<keyword evidence="2" id="KW-0964">Secreted</keyword>
<dbReference type="Gene3D" id="2.20.100.10">
    <property type="entry name" value="Thrombospondin type-1 (TSP1) repeat"/>
    <property type="match status" value="6"/>
</dbReference>
<organism evidence="6 7">
    <name type="scientific">Onychostoma macrolepis</name>
    <dbReference type="NCBI Taxonomy" id="369639"/>
    <lineage>
        <taxon>Eukaryota</taxon>
        <taxon>Metazoa</taxon>
        <taxon>Chordata</taxon>
        <taxon>Craniata</taxon>
        <taxon>Vertebrata</taxon>
        <taxon>Euteleostomi</taxon>
        <taxon>Actinopterygii</taxon>
        <taxon>Neopterygii</taxon>
        <taxon>Teleostei</taxon>
        <taxon>Ostariophysi</taxon>
        <taxon>Cypriniformes</taxon>
        <taxon>Cyprinidae</taxon>
        <taxon>Acrossocheilinae</taxon>
        <taxon>Onychostoma</taxon>
    </lineage>
</organism>
<dbReference type="SMART" id="SM00209">
    <property type="entry name" value="TSP1"/>
    <property type="match status" value="6"/>
</dbReference>
<dbReference type="Pfam" id="PF22195">
    <property type="entry name" value="TSP1_CFP_C"/>
    <property type="match status" value="1"/>
</dbReference>
<proteinExistence type="predicted"/>
<evidence type="ECO:0000256" key="2">
    <source>
        <dbReference type="ARBA" id="ARBA00022525"/>
    </source>
</evidence>
<protein>
    <recommendedName>
        <fullName evidence="8">Complement factor properdin</fullName>
    </recommendedName>
</protein>
<reference evidence="6 7" key="1">
    <citation type="submission" date="2020-04" db="EMBL/GenBank/DDBJ databases">
        <title>Chromosome-level genome assembly of a cyprinid fish Onychostoma macrolepis by integration of Nanopore Sequencing, Bionano and Hi-C technology.</title>
        <authorList>
            <person name="Wang D."/>
        </authorList>
    </citation>
    <scope>NUCLEOTIDE SEQUENCE [LARGE SCALE GENOMIC DNA]</scope>
    <source>
        <strain evidence="6">SWU-2019</strain>
        <tissue evidence="6">Muscle</tissue>
    </source>
</reference>
<evidence type="ECO:0000313" key="7">
    <source>
        <dbReference type="Proteomes" id="UP000579812"/>
    </source>
</evidence>
<accession>A0A7J6CTW6</accession>